<name>W6XYD1_COCC2</name>
<evidence type="ECO:0000313" key="2">
    <source>
        <dbReference type="Proteomes" id="UP000053841"/>
    </source>
</evidence>
<keyword evidence="2" id="KW-1185">Reference proteome</keyword>
<dbReference type="KEGG" id="bze:COCCADRAFT_28409"/>
<proteinExistence type="predicted"/>
<evidence type="ECO:0000313" key="1">
    <source>
        <dbReference type="EMBL" id="EUC30733.1"/>
    </source>
</evidence>
<dbReference type="HOGENOM" id="CLU_1695176_0_0_1"/>
<gene>
    <name evidence="1" type="ORF">COCCADRAFT_28409</name>
</gene>
<accession>W6XYD1</accession>
<dbReference type="OrthoDB" id="10604866at2759"/>
<sequence>MDCGAVQAMVFQSEHVHTWFAYSVVHGGEGQRKPRQAMGCQNREWVKPLGVAIGQWCAARRRSHWRWAEHICCLLSNRLADTLVGKSGQCAASLHEGVSWMAPLSGDADADGVEWTMSRYYYSTTDASLSFLESMSDIPQKPRAAHFARQRRNQR</sequence>
<dbReference type="RefSeq" id="XP_007714945.1">
    <property type="nucleotide sequence ID" value="XM_007716755.1"/>
</dbReference>
<dbReference type="GeneID" id="19146390"/>
<dbReference type="EMBL" id="KI964689">
    <property type="protein sequence ID" value="EUC30733.1"/>
    <property type="molecule type" value="Genomic_DNA"/>
</dbReference>
<protein>
    <submittedName>
        <fullName evidence="1">Uncharacterized protein</fullName>
    </submittedName>
</protein>
<dbReference type="AlphaFoldDB" id="W6XYD1"/>
<reference evidence="1 2" key="1">
    <citation type="journal article" date="2013" name="PLoS Genet.">
        <title>Comparative genome structure, secondary metabolite, and effector coding capacity across Cochliobolus pathogens.</title>
        <authorList>
            <person name="Condon B.J."/>
            <person name="Leng Y."/>
            <person name="Wu D."/>
            <person name="Bushley K.E."/>
            <person name="Ohm R.A."/>
            <person name="Otillar R."/>
            <person name="Martin J."/>
            <person name="Schackwitz W."/>
            <person name="Grimwood J."/>
            <person name="MohdZainudin N."/>
            <person name="Xue C."/>
            <person name="Wang R."/>
            <person name="Manning V.A."/>
            <person name="Dhillon B."/>
            <person name="Tu Z.J."/>
            <person name="Steffenson B.J."/>
            <person name="Salamov A."/>
            <person name="Sun H."/>
            <person name="Lowry S."/>
            <person name="LaButti K."/>
            <person name="Han J."/>
            <person name="Copeland A."/>
            <person name="Lindquist E."/>
            <person name="Barry K."/>
            <person name="Schmutz J."/>
            <person name="Baker S.E."/>
            <person name="Ciuffetti L.M."/>
            <person name="Grigoriev I.V."/>
            <person name="Zhong S."/>
            <person name="Turgeon B.G."/>
        </authorList>
    </citation>
    <scope>NUCLEOTIDE SEQUENCE [LARGE SCALE GENOMIC DNA]</scope>
    <source>
        <strain evidence="1 2">26-R-13</strain>
    </source>
</reference>
<organism evidence="1 2">
    <name type="scientific">Cochliobolus carbonum (strain 26-R-13)</name>
    <name type="common">Maize leaf spot fungus</name>
    <name type="synonym">Bipolaris zeicola</name>
    <dbReference type="NCBI Taxonomy" id="930089"/>
    <lineage>
        <taxon>Eukaryota</taxon>
        <taxon>Fungi</taxon>
        <taxon>Dikarya</taxon>
        <taxon>Ascomycota</taxon>
        <taxon>Pezizomycotina</taxon>
        <taxon>Dothideomycetes</taxon>
        <taxon>Pleosporomycetidae</taxon>
        <taxon>Pleosporales</taxon>
        <taxon>Pleosporineae</taxon>
        <taxon>Pleosporaceae</taxon>
        <taxon>Bipolaris</taxon>
    </lineage>
</organism>
<dbReference type="Proteomes" id="UP000053841">
    <property type="component" value="Unassembled WGS sequence"/>
</dbReference>